<proteinExistence type="inferred from homology"/>
<dbReference type="SUPFAM" id="SSF56214">
    <property type="entry name" value="4'-phosphopantetheinyl transferase"/>
    <property type="match status" value="2"/>
</dbReference>
<protein>
    <submittedName>
        <fullName evidence="4">4'-phosphopantetheinyl transferase</fullName>
        <ecNumber evidence="4">2.7.8.-</ecNumber>
    </submittedName>
</protein>
<reference evidence="4 5" key="1">
    <citation type="submission" date="2015-09" db="EMBL/GenBank/DDBJ databases">
        <authorList>
            <consortium name="Pathogen Informatics"/>
        </authorList>
    </citation>
    <scope>NUCLEOTIDE SEQUENCE [LARGE SCALE GENOMIC DNA]</scope>
    <source>
        <strain evidence="4 5">2789STDY5608850</strain>
    </source>
</reference>
<name>A0A174GMH5_9FIRM</name>
<dbReference type="AlphaFoldDB" id="A0A174GMH5"/>
<feature type="domain" description="4'-phosphopantetheinyl transferase" evidence="3">
    <location>
        <begin position="84"/>
        <end position="182"/>
    </location>
</feature>
<dbReference type="InterPro" id="IPR008278">
    <property type="entry name" value="4-PPantetheinyl_Trfase_dom"/>
</dbReference>
<dbReference type="Proteomes" id="UP000095651">
    <property type="component" value="Unassembled WGS sequence"/>
</dbReference>
<evidence type="ECO:0000313" key="5">
    <source>
        <dbReference type="Proteomes" id="UP000095651"/>
    </source>
</evidence>
<dbReference type="InterPro" id="IPR050559">
    <property type="entry name" value="P-Pant_transferase_sf"/>
</dbReference>
<organism evidence="4 5">
    <name type="scientific">Hungatella hathewayi</name>
    <dbReference type="NCBI Taxonomy" id="154046"/>
    <lineage>
        <taxon>Bacteria</taxon>
        <taxon>Bacillati</taxon>
        <taxon>Bacillota</taxon>
        <taxon>Clostridia</taxon>
        <taxon>Lachnospirales</taxon>
        <taxon>Lachnospiraceae</taxon>
        <taxon>Hungatella</taxon>
    </lineage>
</organism>
<dbReference type="GO" id="GO:0000287">
    <property type="term" value="F:magnesium ion binding"/>
    <property type="evidence" value="ECO:0007669"/>
    <property type="project" value="InterPro"/>
</dbReference>
<comment type="similarity">
    <text evidence="1">Belongs to the P-Pant transferase superfamily. Gsp/Sfp/HetI/AcpT family.</text>
</comment>
<dbReference type="PANTHER" id="PTHR12215:SF10">
    <property type="entry name" value="L-AMINOADIPATE-SEMIALDEHYDE DEHYDROGENASE-PHOSPHOPANTETHEINYL TRANSFERASE"/>
    <property type="match status" value="1"/>
</dbReference>
<keyword evidence="2 4" id="KW-0808">Transferase</keyword>
<evidence type="ECO:0000256" key="1">
    <source>
        <dbReference type="ARBA" id="ARBA00010990"/>
    </source>
</evidence>
<dbReference type="Pfam" id="PF01648">
    <property type="entry name" value="ACPS"/>
    <property type="match status" value="1"/>
</dbReference>
<accession>A0A174GMH5</accession>
<dbReference type="GO" id="GO:0008897">
    <property type="term" value="F:holo-[acyl-carrier-protein] synthase activity"/>
    <property type="evidence" value="ECO:0007669"/>
    <property type="project" value="InterPro"/>
</dbReference>
<dbReference type="RefSeq" id="WP_055657020.1">
    <property type="nucleotide sequence ID" value="NZ_CABIXC010000009.1"/>
</dbReference>
<dbReference type="PANTHER" id="PTHR12215">
    <property type="entry name" value="PHOSPHOPANTETHEINE TRANSFERASE"/>
    <property type="match status" value="1"/>
</dbReference>
<dbReference type="GO" id="GO:0019878">
    <property type="term" value="P:lysine biosynthetic process via aminoadipic acid"/>
    <property type="evidence" value="ECO:0007669"/>
    <property type="project" value="TreeGrafter"/>
</dbReference>
<evidence type="ECO:0000313" key="4">
    <source>
        <dbReference type="EMBL" id="CUO63842.1"/>
    </source>
</evidence>
<evidence type="ECO:0000256" key="2">
    <source>
        <dbReference type="ARBA" id="ARBA00022679"/>
    </source>
</evidence>
<gene>
    <name evidence="4" type="primary">sfp</name>
    <name evidence="4" type="ORF">ERS852407_03444</name>
</gene>
<evidence type="ECO:0000259" key="3">
    <source>
        <dbReference type="Pfam" id="PF01648"/>
    </source>
</evidence>
<dbReference type="Gene3D" id="3.90.470.20">
    <property type="entry name" value="4'-phosphopantetheinyl transferase domain"/>
    <property type="match status" value="1"/>
</dbReference>
<dbReference type="EC" id="2.7.8.-" evidence="4"/>
<dbReference type="EMBL" id="CYZE01000009">
    <property type="protein sequence ID" value="CUO63842.1"/>
    <property type="molecule type" value="Genomic_DNA"/>
</dbReference>
<sequence>MVWIYRAFFEPGTGGNKRETEHEQGLLLLRRALREQYGIDCGDGRKPDLMEGAHGKPYLREYPQIQFNISHCMGLAVLAVGDCSVGIDVEYVRPYREPLLKRVLSETELRQMEAAGEAGREELFFRFWTLKESYVKAVGCGITVPLQDISFQIGDNGGITCEKTGWKFRQWILAGGYVLSACVSGEGEIRLAEQEGRP</sequence>
<dbReference type="InterPro" id="IPR037143">
    <property type="entry name" value="4-PPantetheinyl_Trfase_dom_sf"/>
</dbReference>
<dbReference type="GO" id="GO:0005829">
    <property type="term" value="C:cytosol"/>
    <property type="evidence" value="ECO:0007669"/>
    <property type="project" value="TreeGrafter"/>
</dbReference>